<dbReference type="AlphaFoldDB" id="T0ZZ34"/>
<dbReference type="GO" id="GO:0003824">
    <property type="term" value="F:catalytic activity"/>
    <property type="evidence" value="ECO:0007669"/>
    <property type="project" value="InterPro"/>
</dbReference>
<evidence type="ECO:0000313" key="2">
    <source>
        <dbReference type="EMBL" id="EQD53491.1"/>
    </source>
</evidence>
<accession>T0ZZ34</accession>
<dbReference type="Gene3D" id="3.90.1300.10">
    <property type="entry name" value="Amidase signature (AS) domain"/>
    <property type="match status" value="1"/>
</dbReference>
<evidence type="ECO:0000259" key="1">
    <source>
        <dbReference type="Pfam" id="PF01425"/>
    </source>
</evidence>
<dbReference type="PANTHER" id="PTHR11895:SF7">
    <property type="entry name" value="GLUTAMYL-TRNA(GLN) AMIDOTRANSFERASE SUBUNIT A, MITOCHONDRIAL"/>
    <property type="match status" value="1"/>
</dbReference>
<sequence>LNPLLNAFVSVAAGPALAQAAESEARLGRGEGRPLEGVPLAIKDNTAAAGFPTTRGSRASSPQVETADAVVVSRLRRAGAVIIGKTNLPEFGAIPVTESDRLGPCRNPWDRRLTPGGSSGGSAVAVAAGMVPGAHGNDGGGSLRIPASCCGVFGLKPSRGRISLSPGPGDAMAGLVSPGFLTITVAD</sequence>
<feature type="non-terminal residue" evidence="2">
    <location>
        <position position="187"/>
    </location>
</feature>
<dbReference type="PANTHER" id="PTHR11895">
    <property type="entry name" value="TRANSAMIDASE"/>
    <property type="match status" value="1"/>
</dbReference>
<protein>
    <submittedName>
        <fullName evidence="2">Amidase family protein</fullName>
    </submittedName>
</protein>
<dbReference type="InterPro" id="IPR020556">
    <property type="entry name" value="Amidase_CS"/>
</dbReference>
<feature type="non-terminal residue" evidence="2">
    <location>
        <position position="1"/>
    </location>
</feature>
<name>T0ZZ34_9ZZZZ</name>
<dbReference type="SUPFAM" id="SSF75304">
    <property type="entry name" value="Amidase signature (AS) enzymes"/>
    <property type="match status" value="1"/>
</dbReference>
<proteinExistence type="predicted"/>
<dbReference type="Pfam" id="PF01425">
    <property type="entry name" value="Amidase"/>
    <property type="match status" value="1"/>
</dbReference>
<reference evidence="2" key="1">
    <citation type="submission" date="2013-08" db="EMBL/GenBank/DDBJ databases">
        <authorList>
            <person name="Mendez C."/>
            <person name="Richter M."/>
            <person name="Ferrer M."/>
            <person name="Sanchez J."/>
        </authorList>
    </citation>
    <scope>NUCLEOTIDE SEQUENCE</scope>
</reference>
<gene>
    <name evidence="2" type="ORF">B1A_12363</name>
</gene>
<dbReference type="InterPro" id="IPR036928">
    <property type="entry name" value="AS_sf"/>
</dbReference>
<dbReference type="EMBL" id="AUZX01008974">
    <property type="protein sequence ID" value="EQD53491.1"/>
    <property type="molecule type" value="Genomic_DNA"/>
</dbReference>
<feature type="domain" description="Amidase" evidence="1">
    <location>
        <begin position="2"/>
        <end position="187"/>
    </location>
</feature>
<comment type="caution">
    <text evidence="2">The sequence shown here is derived from an EMBL/GenBank/DDBJ whole genome shotgun (WGS) entry which is preliminary data.</text>
</comment>
<dbReference type="PROSITE" id="PS00571">
    <property type="entry name" value="AMIDASES"/>
    <property type="match status" value="1"/>
</dbReference>
<dbReference type="InterPro" id="IPR000120">
    <property type="entry name" value="Amidase"/>
</dbReference>
<organism evidence="2">
    <name type="scientific">mine drainage metagenome</name>
    <dbReference type="NCBI Taxonomy" id="410659"/>
    <lineage>
        <taxon>unclassified sequences</taxon>
        <taxon>metagenomes</taxon>
        <taxon>ecological metagenomes</taxon>
    </lineage>
</organism>
<dbReference type="InterPro" id="IPR023631">
    <property type="entry name" value="Amidase_dom"/>
</dbReference>
<reference evidence="2" key="2">
    <citation type="journal article" date="2014" name="ISME J.">
        <title>Microbial stratification in low pH oxic and suboxic macroscopic growths along an acid mine drainage.</title>
        <authorList>
            <person name="Mendez-Garcia C."/>
            <person name="Mesa V."/>
            <person name="Sprenger R.R."/>
            <person name="Richter M."/>
            <person name="Diez M.S."/>
            <person name="Solano J."/>
            <person name="Bargiela R."/>
            <person name="Golyshina O.V."/>
            <person name="Manteca A."/>
            <person name="Ramos J.L."/>
            <person name="Gallego J.R."/>
            <person name="Llorente I."/>
            <person name="Martins Dos Santos V.A."/>
            <person name="Jensen O.N."/>
            <person name="Pelaez A.I."/>
            <person name="Sanchez J."/>
            <person name="Ferrer M."/>
        </authorList>
    </citation>
    <scope>NUCLEOTIDE SEQUENCE</scope>
</reference>